<protein>
    <submittedName>
        <fullName evidence="1">Uncharacterized protein</fullName>
    </submittedName>
</protein>
<dbReference type="RefSeq" id="WP_203859989.1">
    <property type="nucleotide sequence ID" value="NZ_BAAAZQ010000025.1"/>
</dbReference>
<sequence>MADPVMVTAVAALVSWATTELAEGGRSAAQSLISYVRERFRNRPDERAVVDAALCQPSTPVTASRLADLLEQESAADPVFGEEFRSHWTRVHAALIAAQGGVLNSVWGDVSGTVVQARDVRGGINPRPCFITAQADGL</sequence>
<accession>A0ABQ4EV70</accession>
<dbReference type="Proteomes" id="UP000621500">
    <property type="component" value="Unassembled WGS sequence"/>
</dbReference>
<dbReference type="EMBL" id="BONX01000035">
    <property type="protein sequence ID" value="GIG98563.1"/>
    <property type="molecule type" value="Genomic_DNA"/>
</dbReference>
<name>A0ABQ4EV70_9ACTN</name>
<gene>
    <name evidence="1" type="ORF">Pma05_51360</name>
</gene>
<evidence type="ECO:0000313" key="1">
    <source>
        <dbReference type="EMBL" id="GIG98563.1"/>
    </source>
</evidence>
<proteinExistence type="predicted"/>
<evidence type="ECO:0000313" key="2">
    <source>
        <dbReference type="Proteomes" id="UP000621500"/>
    </source>
</evidence>
<keyword evidence="2" id="KW-1185">Reference proteome</keyword>
<organism evidence="1 2">
    <name type="scientific">Plantactinospora mayteni</name>
    <dbReference type="NCBI Taxonomy" id="566021"/>
    <lineage>
        <taxon>Bacteria</taxon>
        <taxon>Bacillati</taxon>
        <taxon>Actinomycetota</taxon>
        <taxon>Actinomycetes</taxon>
        <taxon>Micromonosporales</taxon>
        <taxon>Micromonosporaceae</taxon>
        <taxon>Plantactinospora</taxon>
    </lineage>
</organism>
<comment type="caution">
    <text evidence="1">The sequence shown here is derived from an EMBL/GenBank/DDBJ whole genome shotgun (WGS) entry which is preliminary data.</text>
</comment>
<reference evidence="1 2" key="1">
    <citation type="submission" date="2021-01" db="EMBL/GenBank/DDBJ databases">
        <title>Whole genome shotgun sequence of Plantactinospora mayteni NBRC 109088.</title>
        <authorList>
            <person name="Komaki H."/>
            <person name="Tamura T."/>
        </authorList>
    </citation>
    <scope>NUCLEOTIDE SEQUENCE [LARGE SCALE GENOMIC DNA]</scope>
    <source>
        <strain evidence="1 2">NBRC 109088</strain>
    </source>
</reference>